<dbReference type="Pfam" id="PF22725">
    <property type="entry name" value="GFO_IDH_MocA_C3"/>
    <property type="match status" value="1"/>
</dbReference>
<sequence length="350" mass="37875">MNPIKVAIVGCGHIAGAYVRSIQQSPYSQIVAVCDNRIEHAADFATKNGIRGIYGDFAQMLRDEAIDLLVNITPPYLHGELNRQALKAGVNVWSEKPIATEMSVAQELLALAKEHGLGIWSAPITPLSPSFQYMAERIADGSLGIVNAAHGISGHSVPLWDAWFYREGGGTLFDIGVYTITTLTGLLGPAKSVTAMAGIVISERLVKGEKVMAEVEDNAALVLDHGNACYSVIQCGFTYRAQQDDWTIQVIGTEGSMAMEGYDWEPKGVRVFTSKESAWTRQATDQGDYEMVGGAVYIIDCLANGKEPILHADHPVHVLEIMLAAKESARTGARIAIHSSFSWPLISTTE</sequence>
<dbReference type="SUPFAM" id="SSF51735">
    <property type="entry name" value="NAD(P)-binding Rossmann-fold domains"/>
    <property type="match status" value="1"/>
</dbReference>
<keyword evidence="1" id="KW-0560">Oxidoreductase</keyword>
<dbReference type="InterPro" id="IPR000683">
    <property type="entry name" value="Gfo/Idh/MocA-like_OxRdtase_N"/>
</dbReference>
<organism evidence="4 5">
    <name type="scientific">Paenibacillus lignilyticus</name>
    <dbReference type="NCBI Taxonomy" id="1172615"/>
    <lineage>
        <taxon>Bacteria</taxon>
        <taxon>Bacillati</taxon>
        <taxon>Bacillota</taxon>
        <taxon>Bacilli</taxon>
        <taxon>Bacillales</taxon>
        <taxon>Paenibacillaceae</taxon>
        <taxon>Paenibacillus</taxon>
    </lineage>
</organism>
<dbReference type="PANTHER" id="PTHR43818:SF11">
    <property type="entry name" value="BCDNA.GH03377"/>
    <property type="match status" value="1"/>
</dbReference>
<dbReference type="Gene3D" id="3.40.50.720">
    <property type="entry name" value="NAD(P)-binding Rossmann-like Domain"/>
    <property type="match status" value="1"/>
</dbReference>
<dbReference type="InterPro" id="IPR050463">
    <property type="entry name" value="Gfo/Idh/MocA_oxidrdct_glycsds"/>
</dbReference>
<dbReference type="Proteomes" id="UP000673394">
    <property type="component" value="Unassembled WGS sequence"/>
</dbReference>
<name>A0ABS5C9K0_9BACL</name>
<dbReference type="EMBL" id="JAGKSP010000002">
    <property type="protein sequence ID" value="MBP3962672.1"/>
    <property type="molecule type" value="Genomic_DNA"/>
</dbReference>
<dbReference type="SUPFAM" id="SSF55347">
    <property type="entry name" value="Glyceraldehyde-3-phosphate dehydrogenase-like, C-terminal domain"/>
    <property type="match status" value="1"/>
</dbReference>
<evidence type="ECO:0000259" key="3">
    <source>
        <dbReference type="Pfam" id="PF22725"/>
    </source>
</evidence>
<evidence type="ECO:0000259" key="2">
    <source>
        <dbReference type="Pfam" id="PF01408"/>
    </source>
</evidence>
<feature type="domain" description="GFO/IDH/MocA-like oxidoreductase" evidence="3">
    <location>
        <begin position="131"/>
        <end position="257"/>
    </location>
</feature>
<dbReference type="Gene3D" id="3.30.360.10">
    <property type="entry name" value="Dihydrodipicolinate Reductase, domain 2"/>
    <property type="match status" value="1"/>
</dbReference>
<evidence type="ECO:0000313" key="5">
    <source>
        <dbReference type="Proteomes" id="UP000673394"/>
    </source>
</evidence>
<dbReference type="Pfam" id="PF01408">
    <property type="entry name" value="GFO_IDH_MocA"/>
    <property type="match status" value="1"/>
</dbReference>
<dbReference type="InterPro" id="IPR055170">
    <property type="entry name" value="GFO_IDH_MocA-like_dom"/>
</dbReference>
<feature type="domain" description="Gfo/Idh/MocA-like oxidoreductase N-terminal" evidence="2">
    <location>
        <begin position="4"/>
        <end position="117"/>
    </location>
</feature>
<reference evidence="4 5" key="1">
    <citation type="submission" date="2021-04" db="EMBL/GenBank/DDBJ databases">
        <title>Paenibacillus sp. DLE-14 whole genome sequence.</title>
        <authorList>
            <person name="Ham Y.J."/>
        </authorList>
    </citation>
    <scope>NUCLEOTIDE SEQUENCE [LARGE SCALE GENOMIC DNA]</scope>
    <source>
        <strain evidence="4 5">DLE-14</strain>
    </source>
</reference>
<dbReference type="PANTHER" id="PTHR43818">
    <property type="entry name" value="BCDNA.GH03377"/>
    <property type="match status" value="1"/>
</dbReference>
<keyword evidence="5" id="KW-1185">Reference proteome</keyword>
<evidence type="ECO:0000256" key="1">
    <source>
        <dbReference type="ARBA" id="ARBA00023002"/>
    </source>
</evidence>
<evidence type="ECO:0000313" key="4">
    <source>
        <dbReference type="EMBL" id="MBP3962672.1"/>
    </source>
</evidence>
<protein>
    <submittedName>
        <fullName evidence="4">Gfo/Idh/MocA family oxidoreductase</fullName>
    </submittedName>
</protein>
<comment type="caution">
    <text evidence="4">The sequence shown here is derived from an EMBL/GenBank/DDBJ whole genome shotgun (WGS) entry which is preliminary data.</text>
</comment>
<gene>
    <name evidence="4" type="ORF">I8J30_08145</name>
</gene>
<dbReference type="RefSeq" id="WP_210657034.1">
    <property type="nucleotide sequence ID" value="NZ_JAGKSP010000002.1"/>
</dbReference>
<proteinExistence type="predicted"/>
<dbReference type="InterPro" id="IPR036291">
    <property type="entry name" value="NAD(P)-bd_dom_sf"/>
</dbReference>
<accession>A0ABS5C9K0</accession>